<comment type="caution">
    <text evidence="1">The sequence shown here is derived from an EMBL/GenBank/DDBJ whole genome shotgun (WGS) entry which is preliminary data.</text>
</comment>
<keyword evidence="2" id="KW-1185">Reference proteome</keyword>
<proteinExistence type="predicted"/>
<dbReference type="Proteomes" id="UP000824533">
    <property type="component" value="Linkage Group LG07"/>
</dbReference>
<protein>
    <submittedName>
        <fullName evidence="1">Uncharacterized protein</fullName>
    </submittedName>
</protein>
<reference evidence="1 2" key="1">
    <citation type="journal article" date="2021" name="Front. Genet.">
        <title>Chromosome-Level Genome Assembly Reveals Significant Gene Expansion in the Toll and IMD Signaling Pathways of Dendrolimus kikuchii.</title>
        <authorList>
            <person name="Zhou J."/>
            <person name="Wu P."/>
            <person name="Xiong Z."/>
            <person name="Liu N."/>
            <person name="Zhao N."/>
            <person name="Ji M."/>
            <person name="Qiu Y."/>
            <person name="Yang B."/>
        </authorList>
    </citation>
    <scope>NUCLEOTIDE SEQUENCE [LARGE SCALE GENOMIC DNA]</scope>
    <source>
        <strain evidence="1">Ann1</strain>
    </source>
</reference>
<accession>A0ACC1D8K4</accession>
<dbReference type="EMBL" id="CM034393">
    <property type="protein sequence ID" value="KAJ0180069.1"/>
    <property type="molecule type" value="Genomic_DNA"/>
</dbReference>
<name>A0ACC1D8K4_9NEOP</name>
<organism evidence="1 2">
    <name type="scientific">Dendrolimus kikuchii</name>
    <dbReference type="NCBI Taxonomy" id="765133"/>
    <lineage>
        <taxon>Eukaryota</taxon>
        <taxon>Metazoa</taxon>
        <taxon>Ecdysozoa</taxon>
        <taxon>Arthropoda</taxon>
        <taxon>Hexapoda</taxon>
        <taxon>Insecta</taxon>
        <taxon>Pterygota</taxon>
        <taxon>Neoptera</taxon>
        <taxon>Endopterygota</taxon>
        <taxon>Lepidoptera</taxon>
        <taxon>Glossata</taxon>
        <taxon>Ditrysia</taxon>
        <taxon>Bombycoidea</taxon>
        <taxon>Lasiocampidae</taxon>
        <taxon>Dendrolimus</taxon>
    </lineage>
</organism>
<evidence type="ECO:0000313" key="2">
    <source>
        <dbReference type="Proteomes" id="UP000824533"/>
    </source>
</evidence>
<gene>
    <name evidence="1" type="ORF">K1T71_004660</name>
</gene>
<sequence length="500" mass="57178">MSLENTENYNNISDEDSDDSSVQTIIEQTETTVSDESEYLPEEPIEHSQISKMSLRPREKIHFEQNVNHAVMEEVGCYNCSHYELNESNEYSNHSGNNATIINKFYFYQSAQLAILWALLIAIVAGNATVVLALLLTKTRKSRMNFFIMQLAIADLLVGLISVLPDLIQRITITWLAGSVTCKMMKYLQGVVTYSSTYVLVALSVDRCDAITHPMNFTGSWRRARALIVGAWFVSFLFCVPMLFLFDEANVEGIYQCWSGISKLQWRIWMTSVFVSLFVAPALTISACYGVIVVTIRQKSHRVLGRRATAARQYSDDLDSRRASSRGIIPKAKIKTVKMTFVIVFVFVLCWSPYMIFDLLQVYDYVPDTQSNVAIASLIQSLAPLNSAANPVIYFIFSNRIFVSLRNIPPYKWLWCWVRSHDSPTANESRAHTELLTSSHRRTRHELTFKVKEDSIKLPKQRVHQCNSNSSKKVRLHLPEGQQINNNCHPPQRRREDTFL</sequence>
<evidence type="ECO:0000313" key="1">
    <source>
        <dbReference type="EMBL" id="KAJ0180069.1"/>
    </source>
</evidence>